<feature type="transmembrane region" description="Helical" evidence="9">
    <location>
        <begin position="288"/>
        <end position="308"/>
    </location>
</feature>
<dbReference type="PANTHER" id="PTHR12692:SF0">
    <property type="entry name" value="GH11935P"/>
    <property type="match status" value="1"/>
</dbReference>
<evidence type="ECO:0000256" key="2">
    <source>
        <dbReference type="ARBA" id="ARBA00004477"/>
    </source>
</evidence>
<evidence type="ECO:0000256" key="9">
    <source>
        <dbReference type="SAM" id="Phobius"/>
    </source>
</evidence>
<dbReference type="PANTHER" id="PTHR12692">
    <property type="entry name" value="DOLICHYL-DIPHOSPHOOLIGOSACCHARIDE--PROTEIN GLYCOSYLTRANSFERASE-RELATED"/>
    <property type="match status" value="1"/>
</dbReference>
<evidence type="ECO:0000256" key="8">
    <source>
        <dbReference type="ARBA" id="ARBA00023136"/>
    </source>
</evidence>
<evidence type="ECO:0000256" key="4">
    <source>
        <dbReference type="ARBA" id="ARBA00022692"/>
    </source>
</evidence>
<dbReference type="Pfam" id="PF04756">
    <property type="entry name" value="OST3_OST6"/>
    <property type="match status" value="1"/>
</dbReference>
<dbReference type="GO" id="GO:0018279">
    <property type="term" value="P:protein N-linked glycosylation via asparagine"/>
    <property type="evidence" value="ECO:0007669"/>
    <property type="project" value="TreeGrafter"/>
</dbReference>
<feature type="domain" description="Isopenicillin N synthase-like Fe(2+) 2OG dioxygenase" evidence="11">
    <location>
        <begin position="361"/>
        <end position="427"/>
    </location>
</feature>
<dbReference type="Gene3D" id="3.40.30.10">
    <property type="entry name" value="Glutaredoxin"/>
    <property type="match status" value="1"/>
</dbReference>
<comment type="caution">
    <text evidence="12">The sequence shown here is derived from an EMBL/GenBank/DDBJ whole genome shotgun (WGS) entry which is preliminary data.</text>
</comment>
<feature type="chain" id="PRO_5043022713" description="Isopenicillin N synthase-like Fe(2+) 2OG dioxygenase domain-containing protein" evidence="10">
    <location>
        <begin position="25"/>
        <end position="488"/>
    </location>
</feature>
<name>A0AAP0CPW4_9ASTR</name>
<dbReference type="InterPro" id="IPR044861">
    <property type="entry name" value="IPNS-like_FE2OG_OXY"/>
</dbReference>
<feature type="signal peptide" evidence="10">
    <location>
        <begin position="1"/>
        <end position="24"/>
    </location>
</feature>
<keyword evidence="13" id="KW-1185">Reference proteome</keyword>
<feature type="transmembrane region" description="Helical" evidence="9">
    <location>
        <begin position="172"/>
        <end position="191"/>
    </location>
</feature>
<evidence type="ECO:0000313" key="12">
    <source>
        <dbReference type="EMBL" id="KAK9057967.1"/>
    </source>
</evidence>
<evidence type="ECO:0000259" key="11">
    <source>
        <dbReference type="Pfam" id="PF03171"/>
    </source>
</evidence>
<comment type="similarity">
    <text evidence="3">Belongs to the OST3/OST6 family.</text>
</comment>
<gene>
    <name evidence="12" type="ORF">SSX86_022807</name>
</gene>
<evidence type="ECO:0000256" key="5">
    <source>
        <dbReference type="ARBA" id="ARBA00022729"/>
    </source>
</evidence>
<evidence type="ECO:0000313" key="13">
    <source>
        <dbReference type="Proteomes" id="UP001408789"/>
    </source>
</evidence>
<dbReference type="GO" id="GO:0008250">
    <property type="term" value="C:oligosaccharyltransferase complex"/>
    <property type="evidence" value="ECO:0007669"/>
    <property type="project" value="TreeGrafter"/>
</dbReference>
<evidence type="ECO:0000256" key="10">
    <source>
        <dbReference type="SAM" id="SignalP"/>
    </source>
</evidence>
<comment type="function">
    <text evidence="1">Subunit of the oligosaccharyl transferase (OST) complex that catalyzes the initial transfer of a defined glycan (Glc(3)Man(9)GlcNAc(2) in eukaryotes) from the lipid carrier dolichol-pyrophosphate to an asparagine residue within an Asn-X-Ser/Thr consensus motif in nascent polypeptide chains, the first step in protein N-glycosylation. N-glycosylation occurs cotranslationally and the complex associates with the Sec61 complex at the channel-forming translocon complex that mediates protein translocation across the endoplasmic reticulum (ER). All subunits are required for a maximal enzyme activity.</text>
</comment>
<reference evidence="12 13" key="1">
    <citation type="submission" date="2024-04" db="EMBL/GenBank/DDBJ databases">
        <title>The reference genome of an endangered Asteraceae, Deinandra increscens subsp. villosa, native to the Central Coast of California.</title>
        <authorList>
            <person name="Guilliams M."/>
            <person name="Hasenstab-Lehman K."/>
            <person name="Meyer R."/>
            <person name="Mcevoy S."/>
        </authorList>
    </citation>
    <scope>NUCLEOTIDE SEQUENCE [LARGE SCALE GENOMIC DNA]</scope>
    <source>
        <tissue evidence="12">Leaf</tissue>
    </source>
</reference>
<sequence>MAIPPKPTPLLLLILTVIITPSSAGILSDLRSHSPSGVIHLNHTLLNHIFTSAPKSFFLIIFFHAPNQLPPPNLKSEFALISKSFIINNQNTPSLHKLFFCDVEINESSKKDLLRFGLHTLPDIQIVPPDINSDSIPIQVGLAESMASFIDLKTGISIGKIHRPPILSKTQLGFVIGAVLIWTPFMIKKLIAGGTVFHNRKIWICGTVFVYFFSVSGSMFILIRRIPLFVMDRKDPHNLMFFFQGHGMQFGAEGVCVGFLFTIVGLLLSLVTRVIVSMKDSMMQRVAMVGAMIVSFWAVKQVVVLSHWKTGYVVHAYLPSGCWVTVFLMSVSALQVLGGMYRFAGAPLVYVKKENGWILRRVTIFYQNEIGGLQVRSKEGKWTDIAPCTETLIVNIGDLMQAWSNGNLRSSEHSVVLKDKENTFRFFLLVFRGYKVVFAPDEVLGEKGWRGYRPLCADYMKFRENKKGKLKKVGFTVIDFAGIETEFV</sequence>
<dbReference type="Gene3D" id="2.60.120.330">
    <property type="entry name" value="B-lactam Antibiotic, Isopenicillin N Synthase, Chain"/>
    <property type="match status" value="1"/>
</dbReference>
<feature type="transmembrane region" description="Helical" evidence="9">
    <location>
        <begin position="203"/>
        <end position="223"/>
    </location>
</feature>
<evidence type="ECO:0000256" key="6">
    <source>
        <dbReference type="ARBA" id="ARBA00022824"/>
    </source>
</evidence>
<protein>
    <recommendedName>
        <fullName evidence="11">Isopenicillin N synthase-like Fe(2+) 2OG dioxygenase domain-containing protein</fullName>
    </recommendedName>
</protein>
<keyword evidence="6" id="KW-0256">Endoplasmic reticulum</keyword>
<accession>A0AAP0CPW4</accession>
<dbReference type="Proteomes" id="UP001408789">
    <property type="component" value="Unassembled WGS sequence"/>
</dbReference>
<keyword evidence="8 9" id="KW-0472">Membrane</keyword>
<dbReference type="InterPro" id="IPR027443">
    <property type="entry name" value="IPNS-like_sf"/>
</dbReference>
<organism evidence="12 13">
    <name type="scientific">Deinandra increscens subsp. villosa</name>
    <dbReference type="NCBI Taxonomy" id="3103831"/>
    <lineage>
        <taxon>Eukaryota</taxon>
        <taxon>Viridiplantae</taxon>
        <taxon>Streptophyta</taxon>
        <taxon>Embryophyta</taxon>
        <taxon>Tracheophyta</taxon>
        <taxon>Spermatophyta</taxon>
        <taxon>Magnoliopsida</taxon>
        <taxon>eudicotyledons</taxon>
        <taxon>Gunneridae</taxon>
        <taxon>Pentapetalae</taxon>
        <taxon>asterids</taxon>
        <taxon>campanulids</taxon>
        <taxon>Asterales</taxon>
        <taxon>Asteraceae</taxon>
        <taxon>Asteroideae</taxon>
        <taxon>Heliantheae alliance</taxon>
        <taxon>Madieae</taxon>
        <taxon>Madiinae</taxon>
        <taxon>Deinandra</taxon>
    </lineage>
</organism>
<dbReference type="EMBL" id="JBCNJP010000023">
    <property type="protein sequence ID" value="KAK9057967.1"/>
    <property type="molecule type" value="Genomic_DNA"/>
</dbReference>
<evidence type="ECO:0000256" key="3">
    <source>
        <dbReference type="ARBA" id="ARBA00009561"/>
    </source>
</evidence>
<comment type="subcellular location">
    <subcellularLocation>
        <location evidence="2">Endoplasmic reticulum membrane</location>
        <topology evidence="2">Multi-pass membrane protein</topology>
    </subcellularLocation>
</comment>
<evidence type="ECO:0000256" key="1">
    <source>
        <dbReference type="ARBA" id="ARBA00002791"/>
    </source>
</evidence>
<keyword evidence="5 10" id="KW-0732">Signal</keyword>
<feature type="transmembrane region" description="Helical" evidence="9">
    <location>
        <begin position="314"/>
        <end position="334"/>
    </location>
</feature>
<dbReference type="InterPro" id="IPR021149">
    <property type="entry name" value="OligosaccharylTrfase_OST3/OST6"/>
</dbReference>
<dbReference type="AlphaFoldDB" id="A0AAP0CPW4"/>
<dbReference type="Pfam" id="PF03171">
    <property type="entry name" value="2OG-FeII_Oxy"/>
    <property type="match status" value="1"/>
</dbReference>
<feature type="transmembrane region" description="Helical" evidence="9">
    <location>
        <begin position="250"/>
        <end position="276"/>
    </location>
</feature>
<dbReference type="SUPFAM" id="SSF51197">
    <property type="entry name" value="Clavaminate synthase-like"/>
    <property type="match status" value="1"/>
</dbReference>
<proteinExistence type="inferred from homology"/>
<keyword evidence="4 9" id="KW-0812">Transmembrane</keyword>
<evidence type="ECO:0000256" key="7">
    <source>
        <dbReference type="ARBA" id="ARBA00022989"/>
    </source>
</evidence>
<keyword evidence="7 9" id="KW-1133">Transmembrane helix</keyword>